<organism evidence="6 7">
    <name type="scientific">Desulfomicrobium apsheronum</name>
    <dbReference type="NCBI Taxonomy" id="52560"/>
    <lineage>
        <taxon>Bacteria</taxon>
        <taxon>Pseudomonadati</taxon>
        <taxon>Thermodesulfobacteriota</taxon>
        <taxon>Desulfovibrionia</taxon>
        <taxon>Desulfovibrionales</taxon>
        <taxon>Desulfomicrobiaceae</taxon>
        <taxon>Desulfomicrobium</taxon>
    </lineage>
</organism>
<dbReference type="PIRSF" id="PIRSF006578">
    <property type="entry name" value="FwdE"/>
    <property type="match status" value="1"/>
</dbReference>
<dbReference type="PANTHER" id="PTHR39418">
    <property type="entry name" value="DEHYDROGENASE-RELATED"/>
    <property type="match status" value="1"/>
</dbReference>
<name>A0A1I3VE25_9BACT</name>
<dbReference type="InterPro" id="IPR003814">
    <property type="entry name" value="FmdEsu_dom"/>
</dbReference>
<evidence type="ECO:0000313" key="6">
    <source>
        <dbReference type="EMBL" id="SFJ93618.1"/>
    </source>
</evidence>
<dbReference type="InterPro" id="IPR053194">
    <property type="entry name" value="tRNA_methyltr_O"/>
</dbReference>
<dbReference type="PANTHER" id="PTHR39418:SF1">
    <property type="entry name" value="DEHYDROGENASE"/>
    <property type="match status" value="1"/>
</dbReference>
<gene>
    <name evidence="6" type="ORF">SAMN04488082_11019</name>
</gene>
<evidence type="ECO:0000313" key="7">
    <source>
        <dbReference type="Proteomes" id="UP000198635"/>
    </source>
</evidence>
<dbReference type="InterPro" id="IPR000962">
    <property type="entry name" value="Znf_DskA_TraR"/>
</dbReference>
<dbReference type="InterPro" id="IPR026328">
    <property type="entry name" value="FmdE"/>
</dbReference>
<keyword evidence="2" id="KW-0863">Zinc-finger</keyword>
<dbReference type="RefSeq" id="WP_092375145.1">
    <property type="nucleotide sequence ID" value="NZ_FORX01000010.1"/>
</dbReference>
<protein>
    <submittedName>
        <fullName evidence="6">Formylmethanofuran dehydrogenase subunit E</fullName>
    </submittedName>
</protein>
<keyword evidence="1" id="KW-0479">Metal-binding</keyword>
<dbReference type="OrthoDB" id="9804309at2"/>
<dbReference type="EMBL" id="FORX01000010">
    <property type="protein sequence ID" value="SFJ93618.1"/>
    <property type="molecule type" value="Genomic_DNA"/>
</dbReference>
<evidence type="ECO:0000256" key="2">
    <source>
        <dbReference type="ARBA" id="ARBA00022771"/>
    </source>
</evidence>
<proteinExistence type="predicted"/>
<reference evidence="7" key="1">
    <citation type="submission" date="2016-10" db="EMBL/GenBank/DDBJ databases">
        <authorList>
            <person name="Varghese N."/>
            <person name="Submissions S."/>
        </authorList>
    </citation>
    <scope>NUCLEOTIDE SEQUENCE [LARGE SCALE GENOMIC DNA]</scope>
    <source>
        <strain evidence="7">DSM 5918</strain>
    </source>
</reference>
<evidence type="ECO:0000256" key="3">
    <source>
        <dbReference type="ARBA" id="ARBA00022833"/>
    </source>
</evidence>
<keyword evidence="3" id="KW-0862">Zinc</keyword>
<dbReference type="Pfam" id="PF01258">
    <property type="entry name" value="zf-dskA_traR"/>
    <property type="match status" value="1"/>
</dbReference>
<dbReference type="AlphaFoldDB" id="A0A1I3VE25"/>
<feature type="domain" description="Formylmethanofuran dehydrogenase subunit E" evidence="5">
    <location>
        <begin position="16"/>
        <end position="150"/>
    </location>
</feature>
<dbReference type="Pfam" id="PF02663">
    <property type="entry name" value="FmdE"/>
    <property type="match status" value="1"/>
</dbReference>
<keyword evidence="7" id="KW-1185">Reference proteome</keyword>
<feature type="domain" description="Zinc finger DksA/TraR C4-type" evidence="4">
    <location>
        <begin position="168"/>
        <end position="201"/>
    </location>
</feature>
<dbReference type="Gene3D" id="3.30.1330.130">
    <property type="match status" value="1"/>
</dbReference>
<dbReference type="Proteomes" id="UP000198635">
    <property type="component" value="Unassembled WGS sequence"/>
</dbReference>
<evidence type="ECO:0000259" key="4">
    <source>
        <dbReference type="Pfam" id="PF01258"/>
    </source>
</evidence>
<sequence length="203" mass="22152">MSCQISPEQIDATIAFHGHSCPGLAIGIRAAELALRELENPEDTEIVAVVETDMCGVDALQFLLGTTMGKGNLIHRDHGKMAFSFFRRATGKGVRALLNPAARGGMDDEMAELMQASGNGTATEAQKNRMTELRAGLQQRFMTLPLEEMFCVTPVEQGAPRPPKILESLACAHCGEKTMESRTRRFAGQTLCIPCFQLVEQKI</sequence>
<dbReference type="GO" id="GO:0008270">
    <property type="term" value="F:zinc ion binding"/>
    <property type="evidence" value="ECO:0007669"/>
    <property type="project" value="UniProtKB-KW"/>
</dbReference>
<evidence type="ECO:0000256" key="1">
    <source>
        <dbReference type="ARBA" id="ARBA00022723"/>
    </source>
</evidence>
<dbReference type="STRING" id="52560.SAMN04488082_11019"/>
<dbReference type="SUPFAM" id="SSF143555">
    <property type="entry name" value="FwdE-like"/>
    <property type="match status" value="1"/>
</dbReference>
<evidence type="ECO:0000259" key="5">
    <source>
        <dbReference type="Pfam" id="PF02663"/>
    </source>
</evidence>
<accession>A0A1I3VE25</accession>